<evidence type="ECO:0008006" key="3">
    <source>
        <dbReference type="Google" id="ProtNLM"/>
    </source>
</evidence>
<dbReference type="EMBL" id="JAOPGA020001436">
    <property type="protein sequence ID" value="KAL0488393.1"/>
    <property type="molecule type" value="Genomic_DNA"/>
</dbReference>
<sequence>MKTDQEIQDELKDTVCGDFMRKSVTCFENSINLEGCHCLFDDLTKCMKQNNLLCIVDEEWSDNREFYGLPPNKDLNEAPTAP</sequence>
<proteinExistence type="predicted"/>
<comment type="caution">
    <text evidence="1">The sequence shown here is derived from an EMBL/GenBank/DDBJ whole genome shotgun (WGS) entry which is preliminary data.</text>
</comment>
<accession>A0AAW2ZHC2</accession>
<keyword evidence="2" id="KW-1185">Reference proteome</keyword>
<dbReference type="Proteomes" id="UP001431209">
    <property type="component" value="Unassembled WGS sequence"/>
</dbReference>
<evidence type="ECO:0000313" key="2">
    <source>
        <dbReference type="Proteomes" id="UP001431209"/>
    </source>
</evidence>
<protein>
    <recommendedName>
        <fullName evidence="3">CHCH domain-containing protein</fullName>
    </recommendedName>
</protein>
<dbReference type="AlphaFoldDB" id="A0AAW2ZHC2"/>
<evidence type="ECO:0000313" key="1">
    <source>
        <dbReference type="EMBL" id="KAL0488393.1"/>
    </source>
</evidence>
<reference evidence="1 2" key="1">
    <citation type="submission" date="2024-03" db="EMBL/GenBank/DDBJ databases">
        <title>The Acrasis kona genome and developmental transcriptomes reveal deep origins of eukaryotic multicellular pathways.</title>
        <authorList>
            <person name="Sheikh S."/>
            <person name="Fu C.-J."/>
            <person name="Brown M.W."/>
            <person name="Baldauf S.L."/>
        </authorList>
    </citation>
    <scope>NUCLEOTIDE SEQUENCE [LARGE SCALE GENOMIC DNA]</scope>
    <source>
        <strain evidence="1 2">ATCC MYA-3509</strain>
    </source>
</reference>
<name>A0AAW2ZHC2_9EUKA</name>
<gene>
    <name evidence="1" type="ORF">AKO1_015564</name>
</gene>
<organism evidence="1 2">
    <name type="scientific">Acrasis kona</name>
    <dbReference type="NCBI Taxonomy" id="1008807"/>
    <lineage>
        <taxon>Eukaryota</taxon>
        <taxon>Discoba</taxon>
        <taxon>Heterolobosea</taxon>
        <taxon>Tetramitia</taxon>
        <taxon>Eutetramitia</taxon>
        <taxon>Acrasidae</taxon>
        <taxon>Acrasis</taxon>
    </lineage>
</organism>